<evidence type="ECO:0000313" key="1">
    <source>
        <dbReference type="EnsemblMetazoa" id="CLYHEMP015295.1"/>
    </source>
</evidence>
<dbReference type="Proteomes" id="UP000594262">
    <property type="component" value="Unplaced"/>
</dbReference>
<organism evidence="1 2">
    <name type="scientific">Clytia hemisphaerica</name>
    <dbReference type="NCBI Taxonomy" id="252671"/>
    <lineage>
        <taxon>Eukaryota</taxon>
        <taxon>Metazoa</taxon>
        <taxon>Cnidaria</taxon>
        <taxon>Hydrozoa</taxon>
        <taxon>Hydroidolina</taxon>
        <taxon>Leptothecata</taxon>
        <taxon>Obeliida</taxon>
        <taxon>Clytiidae</taxon>
        <taxon>Clytia</taxon>
    </lineage>
</organism>
<dbReference type="AlphaFoldDB" id="A0A7M6DLS5"/>
<dbReference type="EnsemblMetazoa" id="CLYHEMT015295.1">
    <property type="protein sequence ID" value="CLYHEMP015295.1"/>
    <property type="gene ID" value="CLYHEMG015295"/>
</dbReference>
<name>A0A7M6DLS5_9CNID</name>
<dbReference type="OrthoDB" id="5968066at2759"/>
<sequence length="106" mass="11983">QWKMLDENILPPVEWGWENTGKGMRPVKSWKKIAPENILKVIRCKCKLTSKNPCGTNLCSCRKNGIKCMPACGNCHGNDCNNQPVRMNEEYEIDENQDDGQDSTPG</sequence>
<proteinExistence type="predicted"/>
<keyword evidence="2" id="KW-1185">Reference proteome</keyword>
<evidence type="ECO:0008006" key="3">
    <source>
        <dbReference type="Google" id="ProtNLM"/>
    </source>
</evidence>
<reference evidence="1" key="1">
    <citation type="submission" date="2021-01" db="UniProtKB">
        <authorList>
            <consortium name="EnsemblMetazoa"/>
        </authorList>
    </citation>
    <scope>IDENTIFICATION</scope>
</reference>
<evidence type="ECO:0000313" key="2">
    <source>
        <dbReference type="Proteomes" id="UP000594262"/>
    </source>
</evidence>
<accession>A0A7M6DLS5</accession>
<protein>
    <recommendedName>
        <fullName evidence="3">Tesmin/TSO1-like CXC domain-containing protein</fullName>
    </recommendedName>
</protein>